<dbReference type="Gene3D" id="3.80.10.10">
    <property type="entry name" value="Ribonuclease Inhibitor"/>
    <property type="match status" value="1"/>
</dbReference>
<dbReference type="Proteomes" id="UP000285301">
    <property type="component" value="Unassembled WGS sequence"/>
</dbReference>
<accession>A0A3S3P1B0</accession>
<reference evidence="2 4" key="1">
    <citation type="journal article" date="2018" name="Gigascience">
        <title>Genomes of trombidid mites reveal novel predicted allergens and laterally-transferred genes associated with secondary metabolism.</title>
        <authorList>
            <person name="Dong X."/>
            <person name="Chaisiri K."/>
            <person name="Xia D."/>
            <person name="Armstrong S.D."/>
            <person name="Fang Y."/>
            <person name="Donnelly M.J."/>
            <person name="Kadowaki T."/>
            <person name="McGarry J.W."/>
            <person name="Darby A.C."/>
            <person name="Makepeace B.L."/>
        </authorList>
    </citation>
    <scope>NUCLEOTIDE SEQUENCE [LARGE SCALE GENOMIC DNA]</scope>
    <source>
        <strain evidence="2">UoL-WK</strain>
    </source>
</reference>
<comment type="caution">
    <text evidence="2">The sequence shown here is derived from an EMBL/GenBank/DDBJ whole genome shotgun (WGS) entry which is preliminary data.</text>
</comment>
<evidence type="ECO:0000313" key="3">
    <source>
        <dbReference type="EMBL" id="RWS10124.1"/>
    </source>
</evidence>
<organism evidence="2 4">
    <name type="scientific">Dinothrombium tinctorium</name>
    <dbReference type="NCBI Taxonomy" id="1965070"/>
    <lineage>
        <taxon>Eukaryota</taxon>
        <taxon>Metazoa</taxon>
        <taxon>Ecdysozoa</taxon>
        <taxon>Arthropoda</taxon>
        <taxon>Chelicerata</taxon>
        <taxon>Arachnida</taxon>
        <taxon>Acari</taxon>
        <taxon>Acariformes</taxon>
        <taxon>Trombidiformes</taxon>
        <taxon>Prostigmata</taxon>
        <taxon>Anystina</taxon>
        <taxon>Parasitengona</taxon>
        <taxon>Trombidioidea</taxon>
        <taxon>Trombidiidae</taxon>
        <taxon>Dinothrombium</taxon>
    </lineage>
</organism>
<gene>
    <name evidence="3" type="ORF">B4U79_18090</name>
    <name evidence="2" type="ORF">B4U79_18101</name>
    <name evidence="1" type="ORF">B4U79_18103</name>
</gene>
<dbReference type="InterPro" id="IPR032675">
    <property type="entry name" value="LRR_dom_sf"/>
</dbReference>
<protein>
    <submittedName>
        <fullName evidence="2">Uncharacterized protein</fullName>
    </submittedName>
</protein>
<dbReference type="AlphaFoldDB" id="A0A3S3P1B0"/>
<dbReference type="SUPFAM" id="SSF52047">
    <property type="entry name" value="RNI-like"/>
    <property type="match status" value="1"/>
</dbReference>
<dbReference type="EMBL" id="NCKU01002217">
    <property type="protein sequence ID" value="RWS10124.1"/>
    <property type="molecule type" value="Genomic_DNA"/>
</dbReference>
<evidence type="ECO:0000313" key="4">
    <source>
        <dbReference type="Proteomes" id="UP000285301"/>
    </source>
</evidence>
<evidence type="ECO:0000313" key="1">
    <source>
        <dbReference type="EMBL" id="RWS09906.1"/>
    </source>
</evidence>
<dbReference type="EMBL" id="NCKU01002297">
    <property type="protein sequence ID" value="RWS09906.1"/>
    <property type="molecule type" value="Genomic_DNA"/>
</dbReference>
<name>A0A3S3P1B0_9ACAR</name>
<proteinExistence type="predicted"/>
<sequence>MQRMEILNFKADNLENQWISANCLQAIISLRYLTELSFKSIFIANNDFSSLLEAKGKCLKRFAFAYDSFKPDIDPHFFLQQIFKKCTNLTSLTLAFYSSSIHNVQLVNVPSLTNLKLKAKEITLDTSSERMESVETFKVYFCNSTDIEIARILSSFPSLKHLTFKGTFDRAYLTSEAVSNLKHLEKMHLIVSKDEDVANIIEMVTNAQRCIDFTIDQKLLTLSSSQFASLVEAFKRVANGRRRKEIIKLRTWARKDACISTITI</sequence>
<dbReference type="EMBL" id="NCKU01002295">
    <property type="protein sequence ID" value="RWS09909.1"/>
    <property type="molecule type" value="Genomic_DNA"/>
</dbReference>
<evidence type="ECO:0000313" key="2">
    <source>
        <dbReference type="EMBL" id="RWS09909.1"/>
    </source>
</evidence>
<reference evidence="2" key="2">
    <citation type="submission" date="2018-11" db="EMBL/GenBank/DDBJ databases">
        <title>Trombidioid mite genomics.</title>
        <authorList>
            <person name="Dong X."/>
        </authorList>
    </citation>
    <scope>NUCLEOTIDE SEQUENCE</scope>
    <source>
        <strain evidence="2">UoL-WK</strain>
    </source>
</reference>
<keyword evidence="4" id="KW-1185">Reference proteome</keyword>